<organism evidence="2 3">
    <name type="scientific">Striga asiatica</name>
    <name type="common">Asiatic witchweed</name>
    <name type="synonym">Buchnera asiatica</name>
    <dbReference type="NCBI Taxonomy" id="4170"/>
    <lineage>
        <taxon>Eukaryota</taxon>
        <taxon>Viridiplantae</taxon>
        <taxon>Streptophyta</taxon>
        <taxon>Embryophyta</taxon>
        <taxon>Tracheophyta</taxon>
        <taxon>Spermatophyta</taxon>
        <taxon>Magnoliopsida</taxon>
        <taxon>eudicotyledons</taxon>
        <taxon>Gunneridae</taxon>
        <taxon>Pentapetalae</taxon>
        <taxon>asterids</taxon>
        <taxon>lamiids</taxon>
        <taxon>Lamiales</taxon>
        <taxon>Orobanchaceae</taxon>
        <taxon>Buchnereae</taxon>
        <taxon>Striga</taxon>
    </lineage>
</organism>
<name>A0A5A7R686_STRAF</name>
<feature type="compositionally biased region" description="Basic and acidic residues" evidence="1">
    <location>
        <begin position="17"/>
        <end position="29"/>
    </location>
</feature>
<evidence type="ECO:0000313" key="3">
    <source>
        <dbReference type="Proteomes" id="UP000325081"/>
    </source>
</evidence>
<comment type="caution">
    <text evidence="2">The sequence shown here is derived from an EMBL/GenBank/DDBJ whole genome shotgun (WGS) entry which is preliminary data.</text>
</comment>
<accession>A0A5A7R686</accession>
<reference evidence="3" key="1">
    <citation type="journal article" date="2019" name="Curr. Biol.">
        <title>Genome Sequence of Striga asiatica Provides Insight into the Evolution of Plant Parasitism.</title>
        <authorList>
            <person name="Yoshida S."/>
            <person name="Kim S."/>
            <person name="Wafula E.K."/>
            <person name="Tanskanen J."/>
            <person name="Kim Y.M."/>
            <person name="Honaas L."/>
            <person name="Yang Z."/>
            <person name="Spallek T."/>
            <person name="Conn C.E."/>
            <person name="Ichihashi Y."/>
            <person name="Cheong K."/>
            <person name="Cui S."/>
            <person name="Der J.P."/>
            <person name="Gundlach H."/>
            <person name="Jiao Y."/>
            <person name="Hori C."/>
            <person name="Ishida J.K."/>
            <person name="Kasahara H."/>
            <person name="Kiba T."/>
            <person name="Kim M.S."/>
            <person name="Koo N."/>
            <person name="Laohavisit A."/>
            <person name="Lee Y.H."/>
            <person name="Lumba S."/>
            <person name="McCourt P."/>
            <person name="Mortimer J.C."/>
            <person name="Mutuku J.M."/>
            <person name="Nomura T."/>
            <person name="Sasaki-Sekimoto Y."/>
            <person name="Seto Y."/>
            <person name="Wang Y."/>
            <person name="Wakatake T."/>
            <person name="Sakakibara H."/>
            <person name="Demura T."/>
            <person name="Yamaguchi S."/>
            <person name="Yoneyama K."/>
            <person name="Manabe R.I."/>
            <person name="Nelson D.C."/>
            <person name="Schulman A.H."/>
            <person name="Timko M.P."/>
            <person name="dePamphilis C.W."/>
            <person name="Choi D."/>
            <person name="Shirasu K."/>
        </authorList>
    </citation>
    <scope>NUCLEOTIDE SEQUENCE [LARGE SCALE GENOMIC DNA]</scope>
    <source>
        <strain evidence="3">cv. UVA1</strain>
    </source>
</reference>
<feature type="region of interest" description="Disordered" evidence="1">
    <location>
        <begin position="1"/>
        <end position="39"/>
    </location>
</feature>
<protein>
    <submittedName>
        <fullName evidence="2">F-box/RNI-like superfamily protein</fullName>
    </submittedName>
</protein>
<proteinExistence type="predicted"/>
<dbReference type="EMBL" id="BKCP01010514">
    <property type="protein sequence ID" value="GER52932.1"/>
    <property type="molecule type" value="Genomic_DNA"/>
</dbReference>
<evidence type="ECO:0000313" key="2">
    <source>
        <dbReference type="EMBL" id="GER52932.1"/>
    </source>
</evidence>
<keyword evidence="3" id="KW-1185">Reference proteome</keyword>
<dbReference type="Proteomes" id="UP000325081">
    <property type="component" value="Unassembled WGS sequence"/>
</dbReference>
<dbReference type="AlphaFoldDB" id="A0A5A7R686"/>
<evidence type="ECO:0000256" key="1">
    <source>
        <dbReference type="SAM" id="MobiDB-lite"/>
    </source>
</evidence>
<dbReference type="OrthoDB" id="550575at2759"/>
<sequence>MATRRFGCARSAPPQSRPRDENKVSERMKSRVNATQGRRNRLALSRAENLKVSPENKLSKLKVSRYIFDCKKVGDKGLSSVANGSRNLRSIRAAICRLLTYARTRLDMAESCNSWLSTLKQLDCFRIGDELINATANTAIISRR</sequence>
<gene>
    <name evidence="2" type="ORF">STAS_30415</name>
</gene>